<evidence type="ECO:0000313" key="1">
    <source>
        <dbReference type="EMBL" id="KAF7997886.1"/>
    </source>
</evidence>
<keyword evidence="2" id="KW-1185">Reference proteome</keyword>
<accession>A0A834Y3D3</accession>
<dbReference type="EMBL" id="JACMRX010000001">
    <property type="protein sequence ID" value="KAF7997886.1"/>
    <property type="molecule type" value="Genomic_DNA"/>
</dbReference>
<gene>
    <name evidence="1" type="ORF">HCN44_009284</name>
</gene>
<proteinExistence type="predicted"/>
<dbReference type="Proteomes" id="UP000639338">
    <property type="component" value="Unassembled WGS sequence"/>
</dbReference>
<name>A0A834Y3D3_APHGI</name>
<dbReference type="OrthoDB" id="7692320at2759"/>
<reference evidence="1 2" key="1">
    <citation type="submission" date="2020-08" db="EMBL/GenBank/DDBJ databases">
        <title>Aphidius gifuensis genome sequencing and assembly.</title>
        <authorList>
            <person name="Du Z."/>
        </authorList>
    </citation>
    <scope>NUCLEOTIDE SEQUENCE [LARGE SCALE GENOMIC DNA]</scope>
    <source>
        <strain evidence="1">YNYX2018</strain>
        <tissue evidence="1">Adults</tissue>
    </source>
</reference>
<protein>
    <submittedName>
        <fullName evidence="1">Uncharacterized protein</fullName>
    </submittedName>
</protein>
<comment type="caution">
    <text evidence="1">The sequence shown here is derived from an EMBL/GenBank/DDBJ whole genome shotgun (WGS) entry which is preliminary data.</text>
</comment>
<organism evidence="1 2">
    <name type="scientific">Aphidius gifuensis</name>
    <name type="common">Parasitoid wasp</name>
    <dbReference type="NCBI Taxonomy" id="684658"/>
    <lineage>
        <taxon>Eukaryota</taxon>
        <taxon>Metazoa</taxon>
        <taxon>Ecdysozoa</taxon>
        <taxon>Arthropoda</taxon>
        <taxon>Hexapoda</taxon>
        <taxon>Insecta</taxon>
        <taxon>Pterygota</taxon>
        <taxon>Neoptera</taxon>
        <taxon>Endopterygota</taxon>
        <taxon>Hymenoptera</taxon>
        <taxon>Apocrita</taxon>
        <taxon>Ichneumonoidea</taxon>
        <taxon>Braconidae</taxon>
        <taxon>Aphidiinae</taxon>
        <taxon>Aphidius</taxon>
    </lineage>
</organism>
<dbReference type="AlphaFoldDB" id="A0A834Y3D3"/>
<sequence length="116" mass="13596">MFKKAFNESGRKILKVIKKLSTRSRAVKKSQQKQDEVYHNKVICELAPPPTPMWTTTYFEPDIASLSWSLPSLDAKSVDTYMTYVIENLDECNSMCCYCIEHENQRNENRENEMIH</sequence>
<evidence type="ECO:0000313" key="2">
    <source>
        <dbReference type="Proteomes" id="UP000639338"/>
    </source>
</evidence>